<dbReference type="GO" id="GO:0016887">
    <property type="term" value="F:ATP hydrolysis activity"/>
    <property type="evidence" value="ECO:0007669"/>
    <property type="project" value="InterPro"/>
</dbReference>
<reference evidence="3 4" key="1">
    <citation type="submission" date="2019-05" db="EMBL/GenBank/DDBJ databases">
        <authorList>
            <person name="Pankratov T."/>
            <person name="Grouzdev D."/>
        </authorList>
    </citation>
    <scope>NUCLEOTIDE SEQUENCE [LARGE SCALE GENOMIC DNA]</scope>
    <source>
        <strain evidence="3 4">KEBCLARHB70R</strain>
    </source>
</reference>
<dbReference type="GO" id="GO:0004176">
    <property type="term" value="F:ATP-dependent peptidase activity"/>
    <property type="evidence" value="ECO:0007669"/>
    <property type="project" value="InterPro"/>
</dbReference>
<keyword evidence="4" id="KW-1185">Reference proteome</keyword>
<evidence type="ECO:0000313" key="4">
    <source>
        <dbReference type="Proteomes" id="UP000305654"/>
    </source>
</evidence>
<dbReference type="SUPFAM" id="SSF140990">
    <property type="entry name" value="FtsH protease domain-like"/>
    <property type="match status" value="1"/>
</dbReference>
<dbReference type="PANTHER" id="PTHR23076">
    <property type="entry name" value="METALLOPROTEASE M41 FTSH"/>
    <property type="match status" value="1"/>
</dbReference>
<dbReference type="CDD" id="cd19481">
    <property type="entry name" value="RecA-like_protease"/>
    <property type="match status" value="1"/>
</dbReference>
<dbReference type="Gene3D" id="3.40.50.300">
    <property type="entry name" value="P-loop containing nucleotide triphosphate hydrolases"/>
    <property type="match status" value="1"/>
</dbReference>
<dbReference type="InterPro" id="IPR003593">
    <property type="entry name" value="AAA+_ATPase"/>
</dbReference>
<feature type="domain" description="AAA+ ATPase" evidence="2">
    <location>
        <begin position="271"/>
        <end position="412"/>
    </location>
</feature>
<gene>
    <name evidence="3" type="ORF">FE263_15715</name>
</gene>
<dbReference type="GO" id="GO:0030163">
    <property type="term" value="P:protein catabolic process"/>
    <property type="evidence" value="ECO:0007669"/>
    <property type="project" value="TreeGrafter"/>
</dbReference>
<dbReference type="SMART" id="SM00382">
    <property type="entry name" value="AAA"/>
    <property type="match status" value="1"/>
</dbReference>
<dbReference type="SUPFAM" id="SSF52540">
    <property type="entry name" value="P-loop containing nucleoside triphosphate hydrolases"/>
    <property type="match status" value="1"/>
</dbReference>
<dbReference type="GO" id="GO:0004222">
    <property type="term" value="F:metalloendopeptidase activity"/>
    <property type="evidence" value="ECO:0007669"/>
    <property type="project" value="InterPro"/>
</dbReference>
<accession>A0A5R9J2W8</accession>
<dbReference type="GO" id="GO:0005886">
    <property type="term" value="C:plasma membrane"/>
    <property type="evidence" value="ECO:0007669"/>
    <property type="project" value="TreeGrafter"/>
</dbReference>
<dbReference type="OrthoDB" id="9809379at2"/>
<dbReference type="PANTHER" id="PTHR23076:SF97">
    <property type="entry name" value="ATP-DEPENDENT ZINC METALLOPROTEASE YME1L1"/>
    <property type="match status" value="1"/>
</dbReference>
<sequence length="664" mass="71341">MPGTTSNAEPVHEHTFSDPGPDSIAAEASQLEDPAKLAVSLLIDQALKAAATTFAEAGADGVVAILVSTELSWILLATHDWKRRGRCDMSPTYVSERMWGERGSWVCWTPEEPPGSSSKEAVNEAFSQAVSEGKHAAALVGDLCWLPPDVRQGADVFLTLMPLNSRDISFIARRLSGHEPTMALSDEEAAALTPRLLRWARRPGQSADAYIEKLKHLLKSGAQTVEVRKSSPRQLPTLDRLHGMDEAVAWGRDVARDLTLYRRGEIAWVDVDRGCLLSGPPGCGKTLFARGLATTCEATLITGSYGQWLGTGRAHQGDLLKAMKNTFNEARAAAPAVLFIDEVDSLPNRGTVTHHYAEWEIQVVNALLAEIDGVEGREGVILLAACNYPEKLDPALVRSGRLDRHIRIKLPDRAALVGILREHLGSDLKSQNLDDAVLAADGSSGADCERLVRGARRRARSANRQMVLADLMEEIGGVDDRSAEELWLTAVHEAGHAIVAGTLLPGCLQAVSIQSKGLSQGTTSIALKGQLLKRASDIKIELMILLAGRAAEEEVFGVVSSGSGGSIDSDLGRSTSLAVDAALALGLDRLGGLVWRGRIQAHDLRTQLTTDVQLAEQVRNQLDEAYSASRAIVTHHVAALLTVASALVRKRVLQGRDVELALSG</sequence>
<dbReference type="Proteomes" id="UP000305654">
    <property type="component" value="Unassembled WGS sequence"/>
</dbReference>
<protein>
    <submittedName>
        <fullName evidence="3">AAA family ATPase</fullName>
    </submittedName>
</protein>
<dbReference type="Pfam" id="PF00004">
    <property type="entry name" value="AAA"/>
    <property type="match status" value="1"/>
</dbReference>
<dbReference type="RefSeq" id="WP_138326962.1">
    <property type="nucleotide sequence ID" value="NZ_VCDI01000005.1"/>
</dbReference>
<evidence type="ECO:0000313" key="3">
    <source>
        <dbReference type="EMBL" id="TLU71892.1"/>
    </source>
</evidence>
<evidence type="ECO:0000259" key="2">
    <source>
        <dbReference type="SMART" id="SM00382"/>
    </source>
</evidence>
<dbReference type="InterPro" id="IPR003959">
    <property type="entry name" value="ATPase_AAA_core"/>
</dbReference>
<dbReference type="InterPro" id="IPR037219">
    <property type="entry name" value="Peptidase_M41-like"/>
</dbReference>
<evidence type="ECO:0000256" key="1">
    <source>
        <dbReference type="SAM" id="MobiDB-lite"/>
    </source>
</evidence>
<dbReference type="Gene3D" id="1.20.58.760">
    <property type="entry name" value="Peptidase M41"/>
    <property type="match status" value="1"/>
</dbReference>
<feature type="region of interest" description="Disordered" evidence="1">
    <location>
        <begin position="1"/>
        <end position="25"/>
    </location>
</feature>
<comment type="caution">
    <text evidence="3">The sequence shown here is derived from an EMBL/GenBank/DDBJ whole genome shotgun (WGS) entry which is preliminary data.</text>
</comment>
<organism evidence="3 4">
    <name type="scientific">Lichenicoccus roseus</name>
    <dbReference type="NCBI Taxonomy" id="2683649"/>
    <lineage>
        <taxon>Bacteria</taxon>
        <taxon>Pseudomonadati</taxon>
        <taxon>Pseudomonadota</taxon>
        <taxon>Alphaproteobacteria</taxon>
        <taxon>Acetobacterales</taxon>
        <taxon>Acetobacteraceae</taxon>
        <taxon>Lichenicoccus</taxon>
    </lineage>
</organism>
<dbReference type="GO" id="GO:0005524">
    <property type="term" value="F:ATP binding"/>
    <property type="evidence" value="ECO:0007669"/>
    <property type="project" value="InterPro"/>
</dbReference>
<dbReference type="InterPro" id="IPR000642">
    <property type="entry name" value="Peptidase_M41"/>
</dbReference>
<dbReference type="Pfam" id="PF01434">
    <property type="entry name" value="Peptidase_M41"/>
    <property type="match status" value="1"/>
</dbReference>
<proteinExistence type="predicted"/>
<dbReference type="InterPro" id="IPR027417">
    <property type="entry name" value="P-loop_NTPase"/>
</dbReference>
<name>A0A5R9J2W8_9PROT</name>
<dbReference type="GO" id="GO:0006508">
    <property type="term" value="P:proteolysis"/>
    <property type="evidence" value="ECO:0007669"/>
    <property type="project" value="InterPro"/>
</dbReference>
<dbReference type="EMBL" id="VCDI01000005">
    <property type="protein sequence ID" value="TLU71892.1"/>
    <property type="molecule type" value="Genomic_DNA"/>
</dbReference>
<dbReference type="AlphaFoldDB" id="A0A5R9J2W8"/>
<dbReference type="Gene3D" id="1.10.8.60">
    <property type="match status" value="1"/>
</dbReference>